<dbReference type="PROSITE" id="PS51409">
    <property type="entry name" value="ARGINASE_2"/>
    <property type="match status" value="1"/>
</dbReference>
<dbReference type="CDD" id="cd09999">
    <property type="entry name" value="Arginase-like_1"/>
    <property type="match status" value="1"/>
</dbReference>
<dbReference type="Pfam" id="PF00491">
    <property type="entry name" value="Arginase"/>
    <property type="match status" value="1"/>
</dbReference>
<dbReference type="RefSeq" id="WP_344068344.1">
    <property type="nucleotide sequence ID" value="NZ_BAAAPL010000001.1"/>
</dbReference>
<sequence length="271" mass="27814">MAHFVVVPQWQGSASARAMQLIDGAAAIRGDLPSSACTAVEVPAEAGESQGTGVRRLSSLVRTWERVREAVAAAPPPPIVIGGDRGIAAAAADGTVGSDVGLIWFDARAALHDPDPLTPRAFEDSTLRAILGGGPAALRLPAGRIDPTRVVLAGVREIEEAEVRAIADLGISRVTVEGLRSPDALRAALISTGVSRVFIHLDLSVIDPSGITGVSAPVPFGPDAATLITRIRDVRAIAEMTGASLTGFAPASPDTAIEDLPTVLRLIGALA</sequence>
<gene>
    <name evidence="2" type="ORF">GCM10009808_03370</name>
</gene>
<evidence type="ECO:0008006" key="4">
    <source>
        <dbReference type="Google" id="ProtNLM"/>
    </source>
</evidence>
<dbReference type="Gene3D" id="3.40.800.10">
    <property type="entry name" value="Ureohydrolase domain"/>
    <property type="match status" value="1"/>
</dbReference>
<reference evidence="2 3" key="1">
    <citation type="journal article" date="2019" name="Int. J. Syst. Evol. Microbiol.">
        <title>The Global Catalogue of Microorganisms (GCM) 10K type strain sequencing project: providing services to taxonomists for standard genome sequencing and annotation.</title>
        <authorList>
            <consortium name="The Broad Institute Genomics Platform"/>
            <consortium name="The Broad Institute Genome Sequencing Center for Infectious Disease"/>
            <person name="Wu L."/>
            <person name="Ma J."/>
        </authorList>
    </citation>
    <scope>NUCLEOTIDE SEQUENCE [LARGE SCALE GENOMIC DNA]</scope>
    <source>
        <strain evidence="2 3">JCM 15577</strain>
    </source>
</reference>
<name>A0ABN2HLD2_9MICO</name>
<keyword evidence="3" id="KW-1185">Reference proteome</keyword>
<accession>A0ABN2HLD2</accession>
<comment type="similarity">
    <text evidence="1">Belongs to the arginase family.</text>
</comment>
<evidence type="ECO:0000256" key="1">
    <source>
        <dbReference type="PROSITE-ProRule" id="PRU00742"/>
    </source>
</evidence>
<dbReference type="InterPro" id="IPR023696">
    <property type="entry name" value="Ureohydrolase_dom_sf"/>
</dbReference>
<proteinExistence type="inferred from homology"/>
<dbReference type="SUPFAM" id="SSF52768">
    <property type="entry name" value="Arginase/deacetylase"/>
    <property type="match status" value="1"/>
</dbReference>
<organism evidence="2 3">
    <name type="scientific">Microbacterium sediminicola</name>
    <dbReference type="NCBI Taxonomy" id="415210"/>
    <lineage>
        <taxon>Bacteria</taxon>
        <taxon>Bacillati</taxon>
        <taxon>Actinomycetota</taxon>
        <taxon>Actinomycetes</taxon>
        <taxon>Micrococcales</taxon>
        <taxon>Microbacteriaceae</taxon>
        <taxon>Microbacterium</taxon>
    </lineage>
</organism>
<comment type="caution">
    <text evidence="2">The sequence shown here is derived from an EMBL/GenBank/DDBJ whole genome shotgun (WGS) entry which is preliminary data.</text>
</comment>
<dbReference type="InterPro" id="IPR006035">
    <property type="entry name" value="Ureohydrolase"/>
</dbReference>
<dbReference type="EMBL" id="BAAAPL010000001">
    <property type="protein sequence ID" value="GAA1689754.1"/>
    <property type="molecule type" value="Genomic_DNA"/>
</dbReference>
<dbReference type="Proteomes" id="UP001501690">
    <property type="component" value="Unassembled WGS sequence"/>
</dbReference>
<evidence type="ECO:0000313" key="2">
    <source>
        <dbReference type="EMBL" id="GAA1689754.1"/>
    </source>
</evidence>
<protein>
    <recommendedName>
        <fullName evidence="4">Arginase</fullName>
    </recommendedName>
</protein>
<evidence type="ECO:0000313" key="3">
    <source>
        <dbReference type="Proteomes" id="UP001501690"/>
    </source>
</evidence>